<gene>
    <name evidence="8" type="ORF">QN277_006329</name>
</gene>
<reference evidence="8" key="1">
    <citation type="submission" date="2023-10" db="EMBL/GenBank/DDBJ databases">
        <title>Chromosome-level genome of the transformable northern wattle, Acacia crassicarpa.</title>
        <authorList>
            <person name="Massaro I."/>
            <person name="Sinha N.R."/>
            <person name="Poethig S."/>
            <person name="Leichty A.R."/>
        </authorList>
    </citation>
    <scope>NUCLEOTIDE SEQUENCE</scope>
    <source>
        <strain evidence="8">Acra3RX</strain>
        <tissue evidence="8">Leaf</tissue>
    </source>
</reference>
<name>A0AAE1M7Q1_9FABA</name>
<feature type="compositionally biased region" description="Basic and acidic residues" evidence="6">
    <location>
        <begin position="171"/>
        <end position="200"/>
    </location>
</feature>
<organism evidence="8 9">
    <name type="scientific">Acacia crassicarpa</name>
    <name type="common">northern wattle</name>
    <dbReference type="NCBI Taxonomy" id="499986"/>
    <lineage>
        <taxon>Eukaryota</taxon>
        <taxon>Viridiplantae</taxon>
        <taxon>Streptophyta</taxon>
        <taxon>Embryophyta</taxon>
        <taxon>Tracheophyta</taxon>
        <taxon>Spermatophyta</taxon>
        <taxon>Magnoliopsida</taxon>
        <taxon>eudicotyledons</taxon>
        <taxon>Gunneridae</taxon>
        <taxon>Pentapetalae</taxon>
        <taxon>rosids</taxon>
        <taxon>fabids</taxon>
        <taxon>Fabales</taxon>
        <taxon>Fabaceae</taxon>
        <taxon>Caesalpinioideae</taxon>
        <taxon>mimosoid clade</taxon>
        <taxon>Acacieae</taxon>
        <taxon>Acacia</taxon>
    </lineage>
</organism>
<evidence type="ECO:0000256" key="1">
    <source>
        <dbReference type="ARBA" id="ARBA00022481"/>
    </source>
</evidence>
<feature type="region of interest" description="Disordered" evidence="6">
    <location>
        <begin position="156"/>
        <end position="296"/>
    </location>
</feature>
<dbReference type="Pfam" id="PF00403">
    <property type="entry name" value="HMA"/>
    <property type="match status" value="1"/>
</dbReference>
<feature type="compositionally biased region" description="Polar residues" evidence="6">
    <location>
        <begin position="220"/>
        <end position="234"/>
    </location>
</feature>
<evidence type="ECO:0000256" key="6">
    <source>
        <dbReference type="SAM" id="MobiDB-lite"/>
    </source>
</evidence>
<evidence type="ECO:0000256" key="5">
    <source>
        <dbReference type="ARBA" id="ARBA00024045"/>
    </source>
</evidence>
<keyword evidence="4" id="KW-0636">Prenylation</keyword>
<evidence type="ECO:0000313" key="8">
    <source>
        <dbReference type="EMBL" id="KAK4256627.1"/>
    </source>
</evidence>
<keyword evidence="2" id="KW-0479">Metal-binding</keyword>
<keyword evidence="3" id="KW-0449">Lipoprotein</keyword>
<accession>A0AAE1M7Q1</accession>
<evidence type="ECO:0000313" key="9">
    <source>
        <dbReference type="Proteomes" id="UP001293593"/>
    </source>
</evidence>
<keyword evidence="9" id="KW-1185">Reference proteome</keyword>
<dbReference type="EMBL" id="JAWXYG010000012">
    <property type="protein sequence ID" value="KAK4256627.1"/>
    <property type="molecule type" value="Genomic_DNA"/>
</dbReference>
<dbReference type="GO" id="GO:0046872">
    <property type="term" value="F:metal ion binding"/>
    <property type="evidence" value="ECO:0007669"/>
    <property type="project" value="UniProtKB-KW"/>
</dbReference>
<protein>
    <recommendedName>
        <fullName evidence="7">HMA domain-containing protein</fullName>
    </recommendedName>
</protein>
<comment type="caution">
    <text evidence="8">The sequence shown here is derived from an EMBL/GenBank/DDBJ whole genome shotgun (WGS) entry which is preliminary data.</text>
</comment>
<sequence length="374" mass="40543">METMCSSVIVSLYFGGHPGLRTLLPYGVHITEYILGIFPSLSPTLTLLLPLPLYNFKFLTCSPFLQRHFSFSGTMDAKSAEAASQTLKYQTWLLKVPIHCEGCRRKVKKVLQRIDGVFTTTIDQQQQKVTVTGNVGVDILIGKLIKAGKHAEIWPENVTGKGKSSGKAKKKNEQRDPESEENHSTDKSESKPNSDKKKGLESVANCDNNNKNKTSDSKNGANTTVIPPVGNQTPADGHKGGGSGDADKKSGGGGSGKKKKKKKAASAGGNNGSNSVTAPAHTEFQTPGRMNLSPTHQQSYTYPETYYPSMAYLATYNRSYPMGRMGGGHSSYYVPSSLPYMQAGLDHEIYQLQSAPLVSFEIFSDENANGCSIM</sequence>
<dbReference type="AlphaFoldDB" id="A0AAE1M7Q1"/>
<feature type="domain" description="HMA" evidence="7">
    <location>
        <begin position="89"/>
        <end position="152"/>
    </location>
</feature>
<dbReference type="InterPro" id="IPR036163">
    <property type="entry name" value="HMA_dom_sf"/>
</dbReference>
<dbReference type="SUPFAM" id="SSF55008">
    <property type="entry name" value="HMA, heavy metal-associated domain"/>
    <property type="match status" value="1"/>
</dbReference>
<evidence type="ECO:0000256" key="3">
    <source>
        <dbReference type="ARBA" id="ARBA00023288"/>
    </source>
</evidence>
<dbReference type="Gene3D" id="3.30.70.100">
    <property type="match status" value="1"/>
</dbReference>
<evidence type="ECO:0000259" key="7">
    <source>
        <dbReference type="PROSITE" id="PS50846"/>
    </source>
</evidence>
<keyword evidence="1" id="KW-0488">Methylation</keyword>
<comment type="similarity">
    <text evidence="5">Belongs to the HIPP family.</text>
</comment>
<evidence type="ECO:0000256" key="4">
    <source>
        <dbReference type="ARBA" id="ARBA00023289"/>
    </source>
</evidence>
<proteinExistence type="inferred from homology"/>
<evidence type="ECO:0000256" key="2">
    <source>
        <dbReference type="ARBA" id="ARBA00022723"/>
    </source>
</evidence>
<dbReference type="CDD" id="cd00371">
    <property type="entry name" value="HMA"/>
    <property type="match status" value="1"/>
</dbReference>
<dbReference type="InterPro" id="IPR006121">
    <property type="entry name" value="HMA_dom"/>
</dbReference>
<feature type="compositionally biased region" description="Low complexity" evidence="6">
    <location>
        <begin position="265"/>
        <end position="275"/>
    </location>
</feature>
<dbReference type="PROSITE" id="PS50846">
    <property type="entry name" value="HMA_2"/>
    <property type="match status" value="1"/>
</dbReference>
<dbReference type="PANTHER" id="PTHR45868">
    <property type="entry name" value="HEAVY METAL-ASSOCIATED ISOPRENYLATED PLANT PROTEIN 33-RELATED"/>
    <property type="match status" value="1"/>
</dbReference>
<dbReference type="Proteomes" id="UP001293593">
    <property type="component" value="Unassembled WGS sequence"/>
</dbReference>
<dbReference type="PANTHER" id="PTHR45868:SF86">
    <property type="entry name" value="HMA DOMAIN-CONTAINING PROTEIN"/>
    <property type="match status" value="1"/>
</dbReference>